<dbReference type="Pfam" id="PF00106">
    <property type="entry name" value="adh_short"/>
    <property type="match status" value="1"/>
</dbReference>
<dbReference type="RefSeq" id="WP_007535500.1">
    <property type="nucleotide sequence ID" value="NZ_HF536773.1"/>
</dbReference>
<dbReference type="SUPFAM" id="SSF51735">
    <property type="entry name" value="NAD(P)-binding Rossmann-fold domains"/>
    <property type="match status" value="1"/>
</dbReference>
<keyword evidence="2" id="KW-1185">Reference proteome</keyword>
<name>K0Q1D6_9HYPH</name>
<dbReference type="NCBIfam" id="NF009092">
    <property type="entry name" value="PRK12428.1"/>
    <property type="match status" value="1"/>
</dbReference>
<protein>
    <submittedName>
        <fullName evidence="1">Putative 3-alpha-hydroxysteroid dehydrogenase</fullName>
    </submittedName>
</protein>
<reference evidence="1 2" key="1">
    <citation type="journal article" date="2013" name="Genome Announc.">
        <title>Draft Genome Sequence of Rhizobium mesoamericanum STM3625, a Nitrogen-Fixing Symbiont of Mimosa pudica Isolated in French Guiana (South America).</title>
        <authorList>
            <person name="Moulin L."/>
            <person name="Mornico D."/>
            <person name="Melkonian R."/>
            <person name="Klonowska A."/>
        </authorList>
    </citation>
    <scope>NUCLEOTIDE SEQUENCE [LARGE SCALE GENOMIC DNA]</scope>
    <source>
        <strain evidence="1 2">STM3625</strain>
    </source>
</reference>
<dbReference type="AlphaFoldDB" id="K0Q1D6"/>
<sequence>MLFGKTILVTGVASGIGARTAELAGQMGAEVIGVDVREPAKGSAVFIKGDLSTPSGVAEIVAQLPTRLDALANVAGLSGSTGVVSTLAVNFYGLRALSEAAALRLREGGAIVNVASIAGYGWRANLERAKSLASIEGFPDVADVAAEHDLKDEQGYPLSKELLLLWTMRAAHQPLFKNRGIRVNAVSPGPVETPILKQFRAVLGDARVDSDITRVGRAGTAADIAPAVLFLCSDGARWINGANLAADGGLEASINAEVLGF</sequence>
<dbReference type="Proteomes" id="UP000009319">
    <property type="component" value="Unassembled WGS sequence"/>
</dbReference>
<dbReference type="InterPro" id="IPR036291">
    <property type="entry name" value="NAD(P)-bd_dom_sf"/>
</dbReference>
<organism evidence="1 2">
    <name type="scientific">Rhizobium mesoamericanum STM3625</name>
    <dbReference type="NCBI Taxonomy" id="1211777"/>
    <lineage>
        <taxon>Bacteria</taxon>
        <taxon>Pseudomonadati</taxon>
        <taxon>Pseudomonadota</taxon>
        <taxon>Alphaproteobacteria</taxon>
        <taxon>Hyphomicrobiales</taxon>
        <taxon>Rhizobiaceae</taxon>
        <taxon>Rhizobium/Agrobacterium group</taxon>
        <taxon>Rhizobium</taxon>
    </lineage>
</organism>
<dbReference type="EMBL" id="CANI01000035">
    <property type="protein sequence ID" value="CCM78075.1"/>
    <property type="molecule type" value="Genomic_DNA"/>
</dbReference>
<dbReference type="eggNOG" id="COG1028">
    <property type="taxonomic scope" value="Bacteria"/>
</dbReference>
<comment type="caution">
    <text evidence="1">The sequence shown here is derived from an EMBL/GenBank/DDBJ whole genome shotgun (WGS) entry which is preliminary data.</text>
</comment>
<dbReference type="Gene3D" id="3.40.50.720">
    <property type="entry name" value="NAD(P)-binding Rossmann-like Domain"/>
    <property type="match status" value="1"/>
</dbReference>
<dbReference type="HOGENOM" id="CLU_010194_20_0_5"/>
<dbReference type="PANTHER" id="PTHR43975">
    <property type="entry name" value="ZGC:101858"/>
    <property type="match status" value="1"/>
</dbReference>
<dbReference type="InterPro" id="IPR002347">
    <property type="entry name" value="SDR_fam"/>
</dbReference>
<dbReference type="PANTHER" id="PTHR43975:SF2">
    <property type="entry name" value="EG:BACR7A4.14 PROTEIN-RELATED"/>
    <property type="match status" value="1"/>
</dbReference>
<proteinExistence type="predicted"/>
<dbReference type="Pfam" id="PF13561">
    <property type="entry name" value="adh_short_C2"/>
    <property type="match status" value="1"/>
</dbReference>
<evidence type="ECO:0000313" key="1">
    <source>
        <dbReference type="EMBL" id="CCM78075.1"/>
    </source>
</evidence>
<dbReference type="PRINTS" id="PR00081">
    <property type="entry name" value="GDHRDH"/>
</dbReference>
<gene>
    <name evidence="1" type="ORF">BN77_p10029</name>
</gene>
<dbReference type="STRING" id="1211777.BN77_p10029"/>
<accession>K0Q1D6</accession>
<evidence type="ECO:0000313" key="2">
    <source>
        <dbReference type="Proteomes" id="UP000009319"/>
    </source>
</evidence>